<feature type="region of interest" description="Disordered" evidence="1">
    <location>
        <begin position="1"/>
        <end position="51"/>
    </location>
</feature>
<dbReference type="Gene3D" id="3.40.630.30">
    <property type="match status" value="1"/>
</dbReference>
<sequence length="203" mass="21232">MAGVPEGSGAHAAHPASRAGVPPERPAPPAWAPSGVGHTLRMSARTSPAGRPVTIRRAVARDAKRLTRLVRGSGAYAGQYASVVAGYRVGPDYLDAHRVFAAVDADAPAGPVLGFYSLVLVPPELDLLFVADAAQGRGIGRLLVAHLRSEARAAGLDRVKVVSHPPAEGFYLRVGAVRTGTVPANPPAVPWDRPELEFRVPPE</sequence>
<dbReference type="CDD" id="cd04301">
    <property type="entry name" value="NAT_SF"/>
    <property type="match status" value="1"/>
</dbReference>
<organism evidence="3 4">
    <name type="scientific">Streptomyces griseoviridis</name>
    <dbReference type="NCBI Taxonomy" id="45398"/>
    <lineage>
        <taxon>Bacteria</taxon>
        <taxon>Bacillati</taxon>
        <taxon>Actinomycetota</taxon>
        <taxon>Actinomycetes</taxon>
        <taxon>Kitasatosporales</taxon>
        <taxon>Streptomycetaceae</taxon>
        <taxon>Streptomyces</taxon>
    </lineage>
</organism>
<evidence type="ECO:0000256" key="1">
    <source>
        <dbReference type="SAM" id="MobiDB-lite"/>
    </source>
</evidence>
<gene>
    <name evidence="3" type="ORF">GCM10010238_41610</name>
</gene>
<dbReference type="SUPFAM" id="SSF55729">
    <property type="entry name" value="Acyl-CoA N-acyltransferases (Nat)"/>
    <property type="match status" value="1"/>
</dbReference>
<accession>A0A918LHB9</accession>
<dbReference type="PANTHER" id="PTHR43233">
    <property type="entry name" value="FAMILY N-ACETYLTRANSFERASE, PUTATIVE (AFU_ORTHOLOGUE AFUA_6G03350)-RELATED"/>
    <property type="match status" value="1"/>
</dbReference>
<name>A0A918LHB9_STRGD</name>
<dbReference type="Pfam" id="PF13673">
    <property type="entry name" value="Acetyltransf_10"/>
    <property type="match status" value="1"/>
</dbReference>
<evidence type="ECO:0000313" key="3">
    <source>
        <dbReference type="EMBL" id="GGS47642.1"/>
    </source>
</evidence>
<dbReference type="GO" id="GO:0016747">
    <property type="term" value="F:acyltransferase activity, transferring groups other than amino-acyl groups"/>
    <property type="evidence" value="ECO:0007669"/>
    <property type="project" value="InterPro"/>
</dbReference>
<evidence type="ECO:0000259" key="2">
    <source>
        <dbReference type="PROSITE" id="PS51186"/>
    </source>
</evidence>
<evidence type="ECO:0000313" key="4">
    <source>
        <dbReference type="Proteomes" id="UP000653493"/>
    </source>
</evidence>
<dbReference type="Proteomes" id="UP000653493">
    <property type="component" value="Unassembled WGS sequence"/>
</dbReference>
<comment type="caution">
    <text evidence="3">The sequence shown here is derived from an EMBL/GenBank/DDBJ whole genome shotgun (WGS) entry which is preliminary data.</text>
</comment>
<keyword evidence="4" id="KW-1185">Reference proteome</keyword>
<dbReference type="PANTHER" id="PTHR43233:SF1">
    <property type="entry name" value="FAMILY N-ACETYLTRANSFERASE, PUTATIVE (AFU_ORTHOLOGUE AFUA_6G03350)-RELATED"/>
    <property type="match status" value="1"/>
</dbReference>
<reference evidence="3" key="1">
    <citation type="journal article" date="2014" name="Int. J. Syst. Evol. Microbiol.">
        <title>Complete genome sequence of Corynebacterium casei LMG S-19264T (=DSM 44701T), isolated from a smear-ripened cheese.</title>
        <authorList>
            <consortium name="US DOE Joint Genome Institute (JGI-PGF)"/>
            <person name="Walter F."/>
            <person name="Albersmeier A."/>
            <person name="Kalinowski J."/>
            <person name="Ruckert C."/>
        </authorList>
    </citation>
    <scope>NUCLEOTIDE SEQUENCE</scope>
    <source>
        <strain evidence="3">JCM 4234</strain>
    </source>
</reference>
<feature type="domain" description="N-acetyltransferase" evidence="2">
    <location>
        <begin position="53"/>
        <end position="196"/>
    </location>
</feature>
<dbReference type="AlphaFoldDB" id="A0A918LHB9"/>
<dbReference type="InterPro" id="IPR053144">
    <property type="entry name" value="Acetyltransferase_Butenolide"/>
</dbReference>
<dbReference type="EMBL" id="BMSL01000012">
    <property type="protein sequence ID" value="GGS47642.1"/>
    <property type="molecule type" value="Genomic_DNA"/>
</dbReference>
<proteinExistence type="predicted"/>
<dbReference type="InterPro" id="IPR000182">
    <property type="entry name" value="GNAT_dom"/>
</dbReference>
<reference evidence="3" key="2">
    <citation type="submission" date="2020-09" db="EMBL/GenBank/DDBJ databases">
        <authorList>
            <person name="Sun Q."/>
            <person name="Ohkuma M."/>
        </authorList>
    </citation>
    <scope>NUCLEOTIDE SEQUENCE</scope>
    <source>
        <strain evidence="3">JCM 4234</strain>
    </source>
</reference>
<dbReference type="InterPro" id="IPR016181">
    <property type="entry name" value="Acyl_CoA_acyltransferase"/>
</dbReference>
<dbReference type="PROSITE" id="PS51186">
    <property type="entry name" value="GNAT"/>
    <property type="match status" value="1"/>
</dbReference>
<protein>
    <submittedName>
        <fullName evidence="3">N-acetyltransferase</fullName>
    </submittedName>
</protein>